<organism evidence="4 5">
    <name type="scientific">Faecalibacterium gallinarum</name>
    <dbReference type="NCBI Taxonomy" id="2903556"/>
    <lineage>
        <taxon>Bacteria</taxon>
        <taxon>Bacillati</taxon>
        <taxon>Bacillota</taxon>
        <taxon>Clostridia</taxon>
        <taxon>Eubacteriales</taxon>
        <taxon>Oscillospiraceae</taxon>
        <taxon>Faecalibacterium</taxon>
    </lineage>
</organism>
<dbReference type="RefSeq" id="WP_373871938.1">
    <property type="nucleotide sequence ID" value="NZ_BQKV01000053.1"/>
</dbReference>
<feature type="DNA-binding region" description="OmpR/PhoB-type" evidence="2">
    <location>
        <begin position="1"/>
        <end position="94"/>
    </location>
</feature>
<dbReference type="InterPro" id="IPR001867">
    <property type="entry name" value="OmpR/PhoB-type_DNA-bd"/>
</dbReference>
<dbReference type="CDD" id="cd00383">
    <property type="entry name" value="trans_reg_C"/>
    <property type="match status" value="1"/>
</dbReference>
<dbReference type="EMBL" id="BQKV01000053">
    <property type="protein sequence ID" value="GJN64918.1"/>
    <property type="molecule type" value="Genomic_DNA"/>
</dbReference>
<dbReference type="GO" id="GO:0000160">
    <property type="term" value="P:phosphorelay signal transduction system"/>
    <property type="evidence" value="ECO:0007669"/>
    <property type="project" value="InterPro"/>
</dbReference>
<dbReference type="PROSITE" id="PS51755">
    <property type="entry name" value="OMPR_PHOB"/>
    <property type="match status" value="1"/>
</dbReference>
<sequence length="106" mass="12495">MNSYGKNRDRGPIYNGSEIYMSRYEYGVLSLLARHPGKLFTKEQIFEAVWHKDSDSYLRAVSSTIGRIRQKIEDDKDHPQYIRTVSNRGYQFMPRPEDITHSIRNP</sequence>
<comment type="caution">
    <text evidence="4">The sequence shown here is derived from an EMBL/GenBank/DDBJ whole genome shotgun (WGS) entry which is preliminary data.</text>
</comment>
<dbReference type="InterPro" id="IPR036388">
    <property type="entry name" value="WH-like_DNA-bd_sf"/>
</dbReference>
<evidence type="ECO:0000259" key="3">
    <source>
        <dbReference type="PROSITE" id="PS51755"/>
    </source>
</evidence>
<dbReference type="SMART" id="SM00862">
    <property type="entry name" value="Trans_reg_C"/>
    <property type="match status" value="1"/>
</dbReference>
<name>A0AA37N122_9FIRM</name>
<evidence type="ECO:0000313" key="5">
    <source>
        <dbReference type="Proteomes" id="UP001055185"/>
    </source>
</evidence>
<keyword evidence="5" id="KW-1185">Reference proteome</keyword>
<dbReference type="GO" id="GO:0003677">
    <property type="term" value="F:DNA binding"/>
    <property type="evidence" value="ECO:0007669"/>
    <property type="project" value="UniProtKB-UniRule"/>
</dbReference>
<dbReference type="Gene3D" id="1.10.10.10">
    <property type="entry name" value="Winged helix-like DNA-binding domain superfamily/Winged helix DNA-binding domain"/>
    <property type="match status" value="1"/>
</dbReference>
<dbReference type="SUPFAM" id="SSF46894">
    <property type="entry name" value="C-terminal effector domain of the bipartite response regulators"/>
    <property type="match status" value="1"/>
</dbReference>
<evidence type="ECO:0000256" key="2">
    <source>
        <dbReference type="PROSITE-ProRule" id="PRU01091"/>
    </source>
</evidence>
<proteinExistence type="predicted"/>
<dbReference type="GO" id="GO:0006355">
    <property type="term" value="P:regulation of DNA-templated transcription"/>
    <property type="evidence" value="ECO:0007669"/>
    <property type="project" value="InterPro"/>
</dbReference>
<gene>
    <name evidence="4" type="ORF">JCM17207_15430</name>
</gene>
<dbReference type="InterPro" id="IPR016032">
    <property type="entry name" value="Sig_transdc_resp-reg_C-effctor"/>
</dbReference>
<dbReference type="Proteomes" id="UP001055185">
    <property type="component" value="Unassembled WGS sequence"/>
</dbReference>
<dbReference type="AlphaFoldDB" id="A0AA37N122"/>
<evidence type="ECO:0000256" key="1">
    <source>
        <dbReference type="ARBA" id="ARBA00023125"/>
    </source>
</evidence>
<accession>A0AA37N122</accession>
<dbReference type="Pfam" id="PF00486">
    <property type="entry name" value="Trans_reg_C"/>
    <property type="match status" value="1"/>
</dbReference>
<keyword evidence="1 2" id="KW-0238">DNA-binding</keyword>
<protein>
    <recommendedName>
        <fullName evidence="3">OmpR/PhoB-type domain-containing protein</fullName>
    </recommendedName>
</protein>
<reference evidence="4" key="1">
    <citation type="journal article" date="2022" name="Int. J. Syst. Evol. Microbiol.">
        <title>Genome-based, phenotypic and chemotaxonomic classification of Faecalibacterium strains: proposal of three novel species Faecalibacterium duncaniae sp. nov., Faecalibacterium hattorii sp. nov. and Faecalibacterium gallinarum sp. nov. .</title>
        <authorList>
            <person name="Sakamoto M."/>
            <person name="Sakurai N."/>
            <person name="Tanno H."/>
            <person name="Iino T."/>
            <person name="Ohkuma M."/>
            <person name="Endo A."/>
        </authorList>
    </citation>
    <scope>NUCLEOTIDE SEQUENCE</scope>
    <source>
        <strain evidence="4">JCM 17207</strain>
    </source>
</reference>
<feature type="domain" description="OmpR/PhoB-type" evidence="3">
    <location>
        <begin position="1"/>
        <end position="94"/>
    </location>
</feature>
<evidence type="ECO:0000313" key="4">
    <source>
        <dbReference type="EMBL" id="GJN64918.1"/>
    </source>
</evidence>